<dbReference type="InterPro" id="IPR029063">
    <property type="entry name" value="SAM-dependent_MTases_sf"/>
</dbReference>
<dbReference type="RefSeq" id="WP_164029190.1">
    <property type="nucleotide sequence ID" value="NZ_JAABOQ010000001.1"/>
</dbReference>
<gene>
    <name evidence="3" type="ORF">GWK10_01835</name>
</gene>
<keyword evidence="3" id="KW-0808">Transferase</keyword>
<dbReference type="EMBL" id="JAABOQ010000001">
    <property type="protein sequence ID" value="NER15928.1"/>
    <property type="molecule type" value="Genomic_DNA"/>
</dbReference>
<dbReference type="AlphaFoldDB" id="A0A6M0CDM9"/>
<dbReference type="InterPro" id="IPR054168">
    <property type="entry name" value="PG_1098_Fer"/>
</dbReference>
<evidence type="ECO:0000313" key="4">
    <source>
        <dbReference type="Proteomes" id="UP000474296"/>
    </source>
</evidence>
<dbReference type="InterPro" id="IPR041497">
    <property type="entry name" value="Thump-like"/>
</dbReference>
<dbReference type="Pfam" id="PF01135">
    <property type="entry name" value="PCMT"/>
    <property type="match status" value="1"/>
</dbReference>
<keyword evidence="4" id="KW-1185">Reference proteome</keyword>
<dbReference type="SUPFAM" id="SSF53335">
    <property type="entry name" value="S-adenosyl-L-methionine-dependent methyltransferases"/>
    <property type="match status" value="1"/>
</dbReference>
<dbReference type="Gene3D" id="3.40.50.150">
    <property type="entry name" value="Vaccinia Virus protein VP39"/>
    <property type="match status" value="1"/>
</dbReference>
<feature type="domain" description="THUMP-like" evidence="1">
    <location>
        <begin position="320"/>
        <end position="388"/>
    </location>
</feature>
<evidence type="ECO:0000259" key="1">
    <source>
        <dbReference type="Pfam" id="PF18096"/>
    </source>
</evidence>
<proteinExistence type="predicted"/>
<evidence type="ECO:0000259" key="2">
    <source>
        <dbReference type="Pfam" id="PF22013"/>
    </source>
</evidence>
<dbReference type="Pfam" id="PF18096">
    <property type="entry name" value="Thump_like"/>
    <property type="match status" value="1"/>
</dbReference>
<dbReference type="Pfam" id="PF22013">
    <property type="entry name" value="PG_1098_Fer"/>
    <property type="match status" value="1"/>
</dbReference>
<name>A0A6M0CDM9_9FLAO</name>
<accession>A0A6M0CDM9</accession>
<organism evidence="3 4">
    <name type="scientific">Spongiivirga citrea</name>
    <dbReference type="NCBI Taxonomy" id="1481457"/>
    <lineage>
        <taxon>Bacteria</taxon>
        <taxon>Pseudomonadati</taxon>
        <taxon>Bacteroidota</taxon>
        <taxon>Flavobacteriia</taxon>
        <taxon>Flavobacteriales</taxon>
        <taxon>Flavobacteriaceae</taxon>
        <taxon>Spongiivirga</taxon>
    </lineage>
</organism>
<dbReference type="Proteomes" id="UP000474296">
    <property type="component" value="Unassembled WGS sequence"/>
</dbReference>
<evidence type="ECO:0000313" key="3">
    <source>
        <dbReference type="EMBL" id="NER15928.1"/>
    </source>
</evidence>
<keyword evidence="3" id="KW-0489">Methyltransferase</keyword>
<feature type="domain" description="PG-1098 ferredoxin-like" evidence="2">
    <location>
        <begin position="277"/>
        <end position="319"/>
    </location>
</feature>
<reference evidence="3 4" key="1">
    <citation type="submission" date="2020-01" db="EMBL/GenBank/DDBJ databases">
        <title>Spongiivirga citrea KCTC 32990T.</title>
        <authorList>
            <person name="Wang G."/>
        </authorList>
    </citation>
    <scope>NUCLEOTIDE SEQUENCE [LARGE SCALE GENOMIC DNA]</scope>
    <source>
        <strain evidence="3 4">KCTC 32990</strain>
    </source>
</reference>
<dbReference type="GO" id="GO:0032259">
    <property type="term" value="P:methylation"/>
    <property type="evidence" value="ECO:0007669"/>
    <property type="project" value="UniProtKB-KW"/>
</dbReference>
<sequence length="393" mass="44711">MNRHILHIEVQEFLKNYGSKDPLDLAFKKQFFEHIENKELIDQLIAKKKSKNKLPSWHRHSNIYYPTPLSIEQTSSEITAAYKASLINGASVIDITGGFGVDAFYMAKKVDTLIHCEQQKQLSEIAVHNFEQLQANNVSCVATDGIQYLKDTKSHFSWIYVDPARRDDNQQKVFFLADCIPNIPELISLLFEKADNILIKTSPLLDISIGLKELQYVQEIHIVAVKNEVKELLWILNKEQVSAVDLIAVNLDSDQPIYKTTLPLPEVVIDFAEPMQYLFEPNAAILKSGAFKNIAEAFTLKKLHQHTHLYTSNSKINFPGRMFKVVAVQSFNKKKIKSLYKGAKANVSCRNFPENPDTIKKSFGIKDGGDTYLFFTTVHDNNKVVIECIKAAY</sequence>
<dbReference type="Gene3D" id="1.10.10.1110">
    <property type="entry name" value="Methyltransferase PG1098, N-terminal domain"/>
    <property type="match status" value="1"/>
</dbReference>
<dbReference type="GO" id="GO:0008168">
    <property type="term" value="F:methyltransferase activity"/>
    <property type="evidence" value="ECO:0007669"/>
    <property type="project" value="UniProtKB-KW"/>
</dbReference>
<comment type="caution">
    <text evidence="3">The sequence shown here is derived from an EMBL/GenBank/DDBJ whole genome shotgun (WGS) entry which is preliminary data.</text>
</comment>
<protein>
    <submittedName>
        <fullName evidence="3">Class I SAM-dependent methyltransferase</fullName>
    </submittedName>
</protein>